<dbReference type="Proteomes" id="UP000887564">
    <property type="component" value="Unplaced"/>
</dbReference>
<dbReference type="WBParaSite" id="PEQ_0001132201-mRNA-1">
    <property type="protein sequence ID" value="PEQ_0001132201-mRNA-1"/>
    <property type="gene ID" value="PEQ_0001132201"/>
</dbReference>
<sequence length="35" mass="4074">MQLRLHRIPRSTMAPKNKTELLPSKDNLKESPTIE</sequence>
<proteinExistence type="predicted"/>
<organism evidence="2 3">
    <name type="scientific">Parascaris equorum</name>
    <name type="common">Equine roundworm</name>
    <dbReference type="NCBI Taxonomy" id="6256"/>
    <lineage>
        <taxon>Eukaryota</taxon>
        <taxon>Metazoa</taxon>
        <taxon>Ecdysozoa</taxon>
        <taxon>Nematoda</taxon>
        <taxon>Chromadorea</taxon>
        <taxon>Rhabditida</taxon>
        <taxon>Spirurina</taxon>
        <taxon>Ascaridomorpha</taxon>
        <taxon>Ascaridoidea</taxon>
        <taxon>Ascarididae</taxon>
        <taxon>Parascaris</taxon>
    </lineage>
</organism>
<evidence type="ECO:0000313" key="3">
    <source>
        <dbReference type="WBParaSite" id="PEQ_0001132201-mRNA-1"/>
    </source>
</evidence>
<reference evidence="3" key="1">
    <citation type="submission" date="2022-11" db="UniProtKB">
        <authorList>
            <consortium name="WormBaseParasite"/>
        </authorList>
    </citation>
    <scope>IDENTIFICATION</scope>
</reference>
<keyword evidence="2" id="KW-1185">Reference proteome</keyword>
<protein>
    <submittedName>
        <fullName evidence="3">Uncharacterized protein</fullName>
    </submittedName>
</protein>
<accession>A0A914RYU2</accession>
<evidence type="ECO:0000256" key="1">
    <source>
        <dbReference type="SAM" id="MobiDB-lite"/>
    </source>
</evidence>
<name>A0A914RYU2_PAREQ</name>
<evidence type="ECO:0000313" key="2">
    <source>
        <dbReference type="Proteomes" id="UP000887564"/>
    </source>
</evidence>
<feature type="region of interest" description="Disordered" evidence="1">
    <location>
        <begin position="1"/>
        <end position="35"/>
    </location>
</feature>
<dbReference type="AlphaFoldDB" id="A0A914RYU2"/>